<dbReference type="PANTHER" id="PTHR37984">
    <property type="entry name" value="PROTEIN CBG26694"/>
    <property type="match status" value="1"/>
</dbReference>
<protein>
    <recommendedName>
        <fullName evidence="1">Integrase catalytic domain-containing protein</fullName>
    </recommendedName>
</protein>
<dbReference type="GO" id="GO:0015074">
    <property type="term" value="P:DNA integration"/>
    <property type="evidence" value="ECO:0007669"/>
    <property type="project" value="InterPro"/>
</dbReference>
<feature type="domain" description="Integrase catalytic" evidence="1">
    <location>
        <begin position="1"/>
        <end position="138"/>
    </location>
</feature>
<evidence type="ECO:0000313" key="6">
    <source>
        <dbReference type="Proteomes" id="UP000440367"/>
    </source>
</evidence>
<accession>A0A6A3Y4V1</accession>
<organism evidence="3 5">
    <name type="scientific">Phytophthora fragariae</name>
    <dbReference type="NCBI Taxonomy" id="53985"/>
    <lineage>
        <taxon>Eukaryota</taxon>
        <taxon>Sar</taxon>
        <taxon>Stramenopiles</taxon>
        <taxon>Oomycota</taxon>
        <taxon>Peronosporomycetes</taxon>
        <taxon>Peronosporales</taxon>
        <taxon>Peronosporaceae</taxon>
        <taxon>Phytophthora</taxon>
    </lineage>
</organism>
<dbReference type="InterPro" id="IPR012337">
    <property type="entry name" value="RNaseH-like_sf"/>
</dbReference>
<dbReference type="EMBL" id="QXFW01000433">
    <property type="protein sequence ID" value="KAE9012375.1"/>
    <property type="molecule type" value="Genomic_DNA"/>
</dbReference>
<keyword evidence="5" id="KW-1185">Reference proteome</keyword>
<dbReference type="EMBL" id="QXGB01000514">
    <property type="protein sequence ID" value="KAE9212211.1"/>
    <property type="molecule type" value="Genomic_DNA"/>
</dbReference>
<dbReference type="InterPro" id="IPR001584">
    <property type="entry name" value="Integrase_cat-core"/>
</dbReference>
<evidence type="ECO:0000313" key="3">
    <source>
        <dbReference type="EMBL" id="KAE9212211.1"/>
    </source>
</evidence>
<comment type="caution">
    <text evidence="3">The sequence shown here is derived from an EMBL/GenBank/DDBJ whole genome shotgun (WGS) entry which is preliminary data.</text>
</comment>
<evidence type="ECO:0000313" key="2">
    <source>
        <dbReference type="EMBL" id="KAE9012375.1"/>
    </source>
</evidence>
<dbReference type="EMBL" id="QXGD01000479">
    <property type="protein sequence ID" value="KAE9238010.1"/>
    <property type="molecule type" value="Genomic_DNA"/>
</dbReference>
<evidence type="ECO:0000313" key="4">
    <source>
        <dbReference type="EMBL" id="KAE9238010.1"/>
    </source>
</evidence>
<dbReference type="InterPro" id="IPR036397">
    <property type="entry name" value="RNaseH_sf"/>
</dbReference>
<reference evidence="5 6" key="1">
    <citation type="submission" date="2018-08" db="EMBL/GenBank/DDBJ databases">
        <title>Genomic investigation of the strawberry pathogen Phytophthora fragariae indicates pathogenicity is determined by transcriptional variation in three key races.</title>
        <authorList>
            <person name="Adams T.M."/>
            <person name="Armitage A.D."/>
            <person name="Sobczyk M.K."/>
            <person name="Bates H.J."/>
            <person name="Dunwell J.M."/>
            <person name="Nellist C.F."/>
            <person name="Harrison R.J."/>
        </authorList>
    </citation>
    <scope>NUCLEOTIDE SEQUENCE [LARGE SCALE GENOMIC DNA]</scope>
    <source>
        <strain evidence="4 6">BC-1</strain>
        <strain evidence="3 5">NOV-27</strain>
        <strain evidence="2 7">SCRP245</strain>
    </source>
</reference>
<dbReference type="SUPFAM" id="SSF53098">
    <property type="entry name" value="Ribonuclease H-like"/>
    <property type="match status" value="1"/>
</dbReference>
<dbReference type="PANTHER" id="PTHR37984:SF15">
    <property type="entry name" value="INTEGRASE CATALYTIC DOMAIN-CONTAINING PROTEIN"/>
    <property type="match status" value="1"/>
</dbReference>
<sequence>MSVTAGHSTLLDPFLQQTEATDTTQQSVASFLIEEVVLKFGVFRELLTDGATELTGKLIETLVAMLQARQINPVPYRPQMIGLVERFHRSWKECVATFMASDQQNNWNLWVKFAVYAYNSARHSTVALTPNELTMGGVCVLQTSCLGVRQ</sequence>
<gene>
    <name evidence="4" type="ORF">PF002_g10778</name>
    <name evidence="3" type="ORF">PF005_g10693</name>
    <name evidence="2" type="ORF">PF011_g8949</name>
</gene>
<proteinExistence type="predicted"/>
<name>A0A6A3Y4V1_9STRA</name>
<dbReference type="InterPro" id="IPR050951">
    <property type="entry name" value="Retrovirus_Pol_polyprotein"/>
</dbReference>
<dbReference type="PROSITE" id="PS50994">
    <property type="entry name" value="INTEGRASE"/>
    <property type="match status" value="1"/>
</dbReference>
<dbReference type="AlphaFoldDB" id="A0A6A3Y4V1"/>
<evidence type="ECO:0000313" key="5">
    <source>
        <dbReference type="Proteomes" id="UP000433483"/>
    </source>
</evidence>
<dbReference type="Proteomes" id="UP000433483">
    <property type="component" value="Unassembled WGS sequence"/>
</dbReference>
<dbReference type="GO" id="GO:0003676">
    <property type="term" value="F:nucleic acid binding"/>
    <property type="evidence" value="ECO:0007669"/>
    <property type="project" value="InterPro"/>
</dbReference>
<dbReference type="Proteomes" id="UP000440367">
    <property type="component" value="Unassembled WGS sequence"/>
</dbReference>
<evidence type="ECO:0000313" key="7">
    <source>
        <dbReference type="Proteomes" id="UP000460718"/>
    </source>
</evidence>
<evidence type="ECO:0000259" key="1">
    <source>
        <dbReference type="PROSITE" id="PS50994"/>
    </source>
</evidence>
<dbReference type="Gene3D" id="3.30.420.10">
    <property type="entry name" value="Ribonuclease H-like superfamily/Ribonuclease H"/>
    <property type="match status" value="1"/>
</dbReference>
<dbReference type="OrthoDB" id="441971at2759"/>
<dbReference type="Proteomes" id="UP000460718">
    <property type="component" value="Unassembled WGS sequence"/>
</dbReference>